<protein>
    <submittedName>
        <fullName evidence="1">DUF1501 domain-containing protein</fullName>
    </submittedName>
</protein>
<dbReference type="InterPro" id="IPR010869">
    <property type="entry name" value="DUF1501"/>
</dbReference>
<proteinExistence type="predicted"/>
<keyword evidence="2" id="KW-1185">Reference proteome</keyword>
<gene>
    <name evidence="1" type="ORF">HG543_10445</name>
</gene>
<dbReference type="Pfam" id="PF07394">
    <property type="entry name" value="DUF1501"/>
    <property type="match status" value="1"/>
</dbReference>
<dbReference type="Proteomes" id="UP000518300">
    <property type="component" value="Unassembled WGS sequence"/>
</dbReference>
<dbReference type="AlphaFoldDB" id="A0A848L8E3"/>
<evidence type="ECO:0000313" key="2">
    <source>
        <dbReference type="Proteomes" id="UP000518300"/>
    </source>
</evidence>
<dbReference type="RefSeq" id="WP_169344563.1">
    <property type="nucleotide sequence ID" value="NZ_JABBJJ010000035.1"/>
</dbReference>
<reference evidence="1 2" key="1">
    <citation type="submission" date="2020-04" db="EMBL/GenBank/DDBJ databases">
        <title>Draft genome of Pyxidicoccus fallax type strain.</title>
        <authorList>
            <person name="Whitworth D.E."/>
        </authorList>
    </citation>
    <scope>NUCLEOTIDE SEQUENCE [LARGE SCALE GENOMIC DNA]</scope>
    <source>
        <strain evidence="1 2">DSM 14698</strain>
    </source>
</reference>
<evidence type="ECO:0000313" key="1">
    <source>
        <dbReference type="EMBL" id="NMO15270.1"/>
    </source>
</evidence>
<name>A0A848L8E3_9BACT</name>
<organism evidence="1 2">
    <name type="scientific">Pyxidicoccus fallax</name>
    <dbReference type="NCBI Taxonomy" id="394095"/>
    <lineage>
        <taxon>Bacteria</taxon>
        <taxon>Pseudomonadati</taxon>
        <taxon>Myxococcota</taxon>
        <taxon>Myxococcia</taxon>
        <taxon>Myxococcales</taxon>
        <taxon>Cystobacterineae</taxon>
        <taxon>Myxococcaceae</taxon>
        <taxon>Pyxidicoccus</taxon>
    </lineage>
</organism>
<accession>A0A848L8E3</accession>
<dbReference type="PROSITE" id="PS51318">
    <property type="entry name" value="TAT"/>
    <property type="match status" value="1"/>
</dbReference>
<dbReference type="EMBL" id="JABBJJ010000035">
    <property type="protein sequence ID" value="NMO15270.1"/>
    <property type="molecule type" value="Genomic_DNA"/>
</dbReference>
<sequence>MSASLSRRGLLRALGLSGAGLVLAPGFLGRALAASPTTPARRALVTIFLRGGVDGLSLVPPVEDAAYHRARPTLALKPSGSGSDAALKLDDRFGLHPRLEPLLPLWREGQLAILHGVGLPTPVRSHFDAQDFVESGTPGRKSTPDGWLNRALEDEEDGAALRAVALQPTLPRALFGSAGALAMGRLEEFRLRGGRRGEEATTGFSALYAGAVDEALRTTGQGAFDALSRLDAERLSRLPSSSVVEYPKGPLAQRLRDIAKLLKGDVGLEVAATELGGWDTHAAQGAATGVFANRCRELASALSAFAEDLGPRLEHVTVVVLTEFGRTVRENGSRGTDHGVGSAMLVLGGGVRGGKVHGRFGSLEPAHLQDGRDVPSWTDVRAPLAEVLRACRPGVDLAKVFPGFTPPAPSGLFAPT</sequence>
<dbReference type="PANTHER" id="PTHR43737">
    <property type="entry name" value="BLL7424 PROTEIN"/>
    <property type="match status" value="1"/>
</dbReference>
<dbReference type="InterPro" id="IPR006311">
    <property type="entry name" value="TAT_signal"/>
</dbReference>
<comment type="caution">
    <text evidence="1">The sequence shown here is derived from an EMBL/GenBank/DDBJ whole genome shotgun (WGS) entry which is preliminary data.</text>
</comment>
<dbReference type="PANTHER" id="PTHR43737:SF1">
    <property type="entry name" value="DUF1501 DOMAIN-CONTAINING PROTEIN"/>
    <property type="match status" value="1"/>
</dbReference>